<gene>
    <name evidence="4" type="ORF">BaRGS_00008919</name>
</gene>
<dbReference type="Pfam" id="PF07679">
    <property type="entry name" value="I-set"/>
    <property type="match status" value="1"/>
</dbReference>
<sequence>MTLLCPSELPDNPVIKGPREVMANTPSTWTCDVNGSSNNVSVLWTFVNGTRIGNGVVNLGSKYYMDPDKASYTSSKSVLNLSNTSSSLTLTFAIGTRPLNLSCVAEQIGTNEQITQASSVLVVVCYRPIVSGHRDYSVLVDAKVVIRCVVEPVVNSVTWYKDNYVIQPSRRFEGGTPDNPSLTIVRVQKGDAGQYVCGASNSLGSGKSGISYVSVVYTPIITYNKTSFRGIFGTDIVLPCSIDANPRVKAVAWVESKVEARDHSSKYTGGNVSTPALTIINLTSEDAGSYRCGAKNDVGDFESRFLRLRVM</sequence>
<dbReference type="SMART" id="SM00408">
    <property type="entry name" value="IGc2"/>
    <property type="match status" value="2"/>
</dbReference>
<name>A0ABD0LKZ5_9CAEN</name>
<evidence type="ECO:0000313" key="4">
    <source>
        <dbReference type="EMBL" id="KAK7499828.1"/>
    </source>
</evidence>
<comment type="caution">
    <text evidence="4">The sequence shown here is derived from an EMBL/GenBank/DDBJ whole genome shotgun (WGS) entry which is preliminary data.</text>
</comment>
<feature type="domain" description="Ig-like" evidence="3">
    <location>
        <begin position="10"/>
        <end position="115"/>
    </location>
</feature>
<dbReference type="InterPro" id="IPR013098">
    <property type="entry name" value="Ig_I-set"/>
</dbReference>
<dbReference type="Pfam" id="PF13927">
    <property type="entry name" value="Ig_3"/>
    <property type="match status" value="1"/>
</dbReference>
<protein>
    <recommendedName>
        <fullName evidence="3">Ig-like domain-containing protein</fullName>
    </recommendedName>
</protein>
<reference evidence="4 5" key="1">
    <citation type="journal article" date="2023" name="Sci. Data">
        <title>Genome assembly of the Korean intertidal mud-creeper Batillaria attramentaria.</title>
        <authorList>
            <person name="Patra A.K."/>
            <person name="Ho P.T."/>
            <person name="Jun S."/>
            <person name="Lee S.J."/>
            <person name="Kim Y."/>
            <person name="Won Y.J."/>
        </authorList>
    </citation>
    <scope>NUCLEOTIDE SEQUENCE [LARGE SCALE GENOMIC DNA]</scope>
    <source>
        <strain evidence="4">Wonlab-2016</strain>
    </source>
</reference>
<evidence type="ECO:0000313" key="5">
    <source>
        <dbReference type="Proteomes" id="UP001519460"/>
    </source>
</evidence>
<dbReference type="Proteomes" id="UP001519460">
    <property type="component" value="Unassembled WGS sequence"/>
</dbReference>
<keyword evidence="1" id="KW-0732">Signal</keyword>
<dbReference type="SUPFAM" id="SSF48726">
    <property type="entry name" value="Immunoglobulin"/>
    <property type="match status" value="3"/>
</dbReference>
<accession>A0ABD0LKZ5</accession>
<dbReference type="EMBL" id="JACVVK020000041">
    <property type="protein sequence ID" value="KAK7499828.1"/>
    <property type="molecule type" value="Genomic_DNA"/>
</dbReference>
<keyword evidence="5" id="KW-1185">Reference proteome</keyword>
<evidence type="ECO:0000256" key="2">
    <source>
        <dbReference type="ARBA" id="ARBA00023157"/>
    </source>
</evidence>
<feature type="non-terminal residue" evidence="4">
    <location>
        <position position="311"/>
    </location>
</feature>
<dbReference type="InterPro" id="IPR050958">
    <property type="entry name" value="Cell_Adh-Cytoskel_Orgn"/>
</dbReference>
<dbReference type="InterPro" id="IPR036179">
    <property type="entry name" value="Ig-like_dom_sf"/>
</dbReference>
<proteinExistence type="predicted"/>
<dbReference type="PANTHER" id="PTHR45080:SF8">
    <property type="entry name" value="IG-LIKE DOMAIN-CONTAINING PROTEIN"/>
    <property type="match status" value="1"/>
</dbReference>
<evidence type="ECO:0000256" key="1">
    <source>
        <dbReference type="ARBA" id="ARBA00022729"/>
    </source>
</evidence>
<dbReference type="InterPro" id="IPR003599">
    <property type="entry name" value="Ig_sub"/>
</dbReference>
<dbReference type="PANTHER" id="PTHR45080">
    <property type="entry name" value="CONTACTIN 5"/>
    <property type="match status" value="1"/>
</dbReference>
<dbReference type="Gene3D" id="2.60.40.10">
    <property type="entry name" value="Immunoglobulins"/>
    <property type="match status" value="3"/>
</dbReference>
<evidence type="ECO:0000259" key="3">
    <source>
        <dbReference type="PROSITE" id="PS50835"/>
    </source>
</evidence>
<keyword evidence="2" id="KW-1015">Disulfide bond</keyword>
<feature type="domain" description="Ig-like" evidence="3">
    <location>
        <begin position="128"/>
        <end position="214"/>
    </location>
</feature>
<dbReference type="SMART" id="SM00409">
    <property type="entry name" value="IG"/>
    <property type="match status" value="2"/>
</dbReference>
<dbReference type="InterPro" id="IPR013783">
    <property type="entry name" value="Ig-like_fold"/>
</dbReference>
<organism evidence="4 5">
    <name type="scientific">Batillaria attramentaria</name>
    <dbReference type="NCBI Taxonomy" id="370345"/>
    <lineage>
        <taxon>Eukaryota</taxon>
        <taxon>Metazoa</taxon>
        <taxon>Spiralia</taxon>
        <taxon>Lophotrochozoa</taxon>
        <taxon>Mollusca</taxon>
        <taxon>Gastropoda</taxon>
        <taxon>Caenogastropoda</taxon>
        <taxon>Sorbeoconcha</taxon>
        <taxon>Cerithioidea</taxon>
        <taxon>Batillariidae</taxon>
        <taxon>Batillaria</taxon>
    </lineage>
</organism>
<dbReference type="PROSITE" id="PS50835">
    <property type="entry name" value="IG_LIKE"/>
    <property type="match status" value="3"/>
</dbReference>
<dbReference type="AlphaFoldDB" id="A0ABD0LKZ5"/>
<feature type="domain" description="Ig-like" evidence="3">
    <location>
        <begin position="219"/>
        <end position="307"/>
    </location>
</feature>
<dbReference type="InterPro" id="IPR007110">
    <property type="entry name" value="Ig-like_dom"/>
</dbReference>
<dbReference type="InterPro" id="IPR003598">
    <property type="entry name" value="Ig_sub2"/>
</dbReference>